<dbReference type="GeneID" id="39588612"/>
<feature type="compositionally biased region" description="Polar residues" evidence="1">
    <location>
        <begin position="77"/>
        <end position="92"/>
    </location>
</feature>
<proteinExistence type="predicted"/>
<accession>A0A427Y467</accession>
<gene>
    <name evidence="2" type="ORF">EHS24_004069</name>
</gene>
<dbReference type="OrthoDB" id="10578241at2759"/>
<reference evidence="2 3" key="1">
    <citation type="submission" date="2018-11" db="EMBL/GenBank/DDBJ databases">
        <title>Genome sequence of Apiotrichum porosum DSM 27194.</title>
        <authorList>
            <person name="Aliyu H."/>
            <person name="Gorte O."/>
            <person name="Ochsenreither K."/>
        </authorList>
    </citation>
    <scope>NUCLEOTIDE SEQUENCE [LARGE SCALE GENOMIC DNA]</scope>
    <source>
        <strain evidence="2 3">DSM 27194</strain>
    </source>
</reference>
<keyword evidence="3" id="KW-1185">Reference proteome</keyword>
<feature type="region of interest" description="Disordered" evidence="1">
    <location>
        <begin position="67"/>
        <end position="92"/>
    </location>
</feature>
<dbReference type="EMBL" id="RSCE01000002">
    <property type="protein sequence ID" value="RSH85884.1"/>
    <property type="molecule type" value="Genomic_DNA"/>
</dbReference>
<dbReference type="RefSeq" id="XP_028478669.1">
    <property type="nucleotide sequence ID" value="XM_028619697.1"/>
</dbReference>
<evidence type="ECO:0000313" key="3">
    <source>
        <dbReference type="Proteomes" id="UP000279236"/>
    </source>
</evidence>
<comment type="caution">
    <text evidence="2">The sequence shown here is derived from an EMBL/GenBank/DDBJ whole genome shotgun (WGS) entry which is preliminary data.</text>
</comment>
<sequence>MGSIHDRFKDDRDSKVSAREFFHALGHSTKASGMGRRVYEQADKGTYNQEYKEQGTFVGQLGERRQYEARPAPPTLPSINSPSDVLNALGPNQQTDANYAAAVLESFVRSQLETGRSEAEVSVDLNELEKRQYSSVSGPQSDVFTYIRQTFRLEAPPAYGNAPPTYH</sequence>
<dbReference type="AlphaFoldDB" id="A0A427Y467"/>
<dbReference type="Proteomes" id="UP000279236">
    <property type="component" value="Unassembled WGS sequence"/>
</dbReference>
<evidence type="ECO:0000256" key="1">
    <source>
        <dbReference type="SAM" id="MobiDB-lite"/>
    </source>
</evidence>
<protein>
    <submittedName>
        <fullName evidence="2">Uncharacterized protein</fullName>
    </submittedName>
</protein>
<evidence type="ECO:0000313" key="2">
    <source>
        <dbReference type="EMBL" id="RSH85884.1"/>
    </source>
</evidence>
<organism evidence="2 3">
    <name type="scientific">Apiotrichum porosum</name>
    <dbReference type="NCBI Taxonomy" id="105984"/>
    <lineage>
        <taxon>Eukaryota</taxon>
        <taxon>Fungi</taxon>
        <taxon>Dikarya</taxon>
        <taxon>Basidiomycota</taxon>
        <taxon>Agaricomycotina</taxon>
        <taxon>Tremellomycetes</taxon>
        <taxon>Trichosporonales</taxon>
        <taxon>Trichosporonaceae</taxon>
        <taxon>Apiotrichum</taxon>
    </lineage>
</organism>
<name>A0A427Y467_9TREE</name>